<dbReference type="Gene3D" id="2.40.10.10">
    <property type="entry name" value="Trypsin-like serine proteases"/>
    <property type="match status" value="1"/>
</dbReference>
<dbReference type="AlphaFoldDB" id="A0A0A0HWQ1"/>
<evidence type="ECO:0000313" key="2">
    <source>
        <dbReference type="EMBL" id="KGM92992.1"/>
    </source>
</evidence>
<sequence length="315" mass="34395">MELNYSQIIACICKNDYEFFSTKANVVGIGRGYKVTKGICTNKECIKVLVSKKVPANEIPFSNLIPSIYKGIPTDITETGPLKFQVLKEKVRPSICGYSIGPANSHLYKYNINNTTVKNTTTLGCIVTDGKNEFILTTNHGIVNGTFTKAIDVSQPSPDDGGVYPRDLIGHVAKCINLKEQSTFHKPKNLVDACLIKVSNISDITPIIYNVGIPVGAQLSELHEEVLKVGRTSQLTFGQINVLDSTVTIKEGSKTYVFEDQIITSSMSDSGDSGAVLMNNKKFVLGMNIAGSTSCSVFNNIRNILKLFRVNIVTK</sequence>
<dbReference type="Proteomes" id="UP000030014">
    <property type="component" value="Unassembled WGS sequence"/>
</dbReference>
<dbReference type="EMBL" id="JDRY01000176">
    <property type="protein sequence ID" value="KGM92992.1"/>
    <property type="molecule type" value="Genomic_DNA"/>
</dbReference>
<feature type="domain" description="Peptidase S1" evidence="1">
    <location>
        <begin position="131"/>
        <end position="300"/>
    </location>
</feature>
<dbReference type="InterPro" id="IPR009003">
    <property type="entry name" value="Peptidase_S1_PA"/>
</dbReference>
<dbReference type="RefSeq" id="WP_039260321.1">
    <property type="nucleotide sequence ID" value="NZ_JDRY01000176.1"/>
</dbReference>
<proteinExistence type="predicted"/>
<dbReference type="GO" id="GO:0004252">
    <property type="term" value="F:serine-type endopeptidase activity"/>
    <property type="evidence" value="ECO:0007669"/>
    <property type="project" value="InterPro"/>
</dbReference>
<reference evidence="2 3" key="1">
    <citation type="submission" date="2014-01" db="EMBL/GenBank/DDBJ databases">
        <title>Plasmidome dynamics in the species complex Clostridium novyi sensu lato converts strains of independent lineages into distinctly different pathogens.</title>
        <authorList>
            <person name="Skarin H."/>
            <person name="Segerman B."/>
        </authorList>
    </citation>
    <scope>NUCLEOTIDE SEQUENCE [LARGE SCALE GENOMIC DNA]</scope>
    <source>
        <strain evidence="2 3">DC5</strain>
    </source>
</reference>
<dbReference type="SUPFAM" id="SSF50494">
    <property type="entry name" value="Trypsin-like serine proteases"/>
    <property type="match status" value="1"/>
</dbReference>
<gene>
    <name evidence="2" type="ORF">Z955_16365</name>
</gene>
<dbReference type="InterPro" id="IPR001254">
    <property type="entry name" value="Trypsin_dom"/>
</dbReference>
<protein>
    <recommendedName>
        <fullName evidence="1">Peptidase S1 domain-containing protein</fullName>
    </recommendedName>
</protein>
<organism evidence="2 3">
    <name type="scientific">Clostridium botulinum C/D str. DC5</name>
    <dbReference type="NCBI Taxonomy" id="1443128"/>
    <lineage>
        <taxon>Bacteria</taxon>
        <taxon>Bacillati</taxon>
        <taxon>Bacillota</taxon>
        <taxon>Clostridia</taxon>
        <taxon>Eubacteriales</taxon>
        <taxon>Clostridiaceae</taxon>
        <taxon>Clostridium</taxon>
    </lineage>
</organism>
<dbReference type="Pfam" id="PF00089">
    <property type="entry name" value="Trypsin"/>
    <property type="match status" value="1"/>
</dbReference>
<name>A0A0A0HWQ1_CLOBO</name>
<dbReference type="GO" id="GO:0006508">
    <property type="term" value="P:proteolysis"/>
    <property type="evidence" value="ECO:0007669"/>
    <property type="project" value="InterPro"/>
</dbReference>
<accession>A0A0A0HWQ1</accession>
<dbReference type="InterPro" id="IPR043504">
    <property type="entry name" value="Peptidase_S1_PA_chymotrypsin"/>
</dbReference>
<evidence type="ECO:0000259" key="1">
    <source>
        <dbReference type="Pfam" id="PF00089"/>
    </source>
</evidence>
<comment type="caution">
    <text evidence="2">The sequence shown here is derived from an EMBL/GenBank/DDBJ whole genome shotgun (WGS) entry which is preliminary data.</text>
</comment>
<evidence type="ECO:0000313" key="3">
    <source>
        <dbReference type="Proteomes" id="UP000030014"/>
    </source>
</evidence>